<reference evidence="2 3" key="1">
    <citation type="submission" date="2023-02" db="EMBL/GenBank/DDBJ databases">
        <title>LHISI_Scaffold_Assembly.</title>
        <authorList>
            <person name="Stuart O.P."/>
            <person name="Cleave R."/>
            <person name="Magrath M.J.L."/>
            <person name="Mikheyev A.S."/>
        </authorList>
    </citation>
    <scope>NUCLEOTIDE SEQUENCE [LARGE SCALE GENOMIC DNA]</scope>
    <source>
        <strain evidence="2">Daus_M_001</strain>
        <tissue evidence="2">Leg muscle</tissue>
    </source>
</reference>
<sequence>MIVAGNFMPLMFIFPRKRQNNEFLDHAPPGTTDEYHESGWMQKYIFVAWFKRFVAFTNPTADKPVLLLLDGHATHTKSLYLVLLARDHHVVII</sequence>
<accession>A0ABQ9IJX1</accession>
<feature type="domain" description="DDE-1" evidence="1">
    <location>
        <begin position="24"/>
        <end position="77"/>
    </location>
</feature>
<name>A0ABQ9IJX1_9NEOP</name>
<evidence type="ECO:0000313" key="3">
    <source>
        <dbReference type="Proteomes" id="UP001159363"/>
    </source>
</evidence>
<protein>
    <recommendedName>
        <fullName evidence="1">DDE-1 domain-containing protein</fullName>
    </recommendedName>
</protein>
<proteinExistence type="predicted"/>
<evidence type="ECO:0000259" key="1">
    <source>
        <dbReference type="Pfam" id="PF03184"/>
    </source>
</evidence>
<comment type="caution">
    <text evidence="2">The sequence shown here is derived from an EMBL/GenBank/DDBJ whole genome shotgun (WGS) entry which is preliminary data.</text>
</comment>
<dbReference type="Pfam" id="PF03184">
    <property type="entry name" value="DDE_1"/>
    <property type="match status" value="1"/>
</dbReference>
<evidence type="ECO:0000313" key="2">
    <source>
        <dbReference type="EMBL" id="KAJ8896954.1"/>
    </source>
</evidence>
<organism evidence="2 3">
    <name type="scientific">Dryococelus australis</name>
    <dbReference type="NCBI Taxonomy" id="614101"/>
    <lineage>
        <taxon>Eukaryota</taxon>
        <taxon>Metazoa</taxon>
        <taxon>Ecdysozoa</taxon>
        <taxon>Arthropoda</taxon>
        <taxon>Hexapoda</taxon>
        <taxon>Insecta</taxon>
        <taxon>Pterygota</taxon>
        <taxon>Neoptera</taxon>
        <taxon>Polyneoptera</taxon>
        <taxon>Phasmatodea</taxon>
        <taxon>Verophasmatodea</taxon>
        <taxon>Anareolatae</taxon>
        <taxon>Phasmatidae</taxon>
        <taxon>Eurycanthinae</taxon>
        <taxon>Dryococelus</taxon>
    </lineage>
</organism>
<dbReference type="InterPro" id="IPR004875">
    <property type="entry name" value="DDE_SF_endonuclease_dom"/>
</dbReference>
<gene>
    <name evidence="2" type="ORF">PR048_002300</name>
</gene>
<dbReference type="EMBL" id="JARBHB010000001">
    <property type="protein sequence ID" value="KAJ8896954.1"/>
    <property type="molecule type" value="Genomic_DNA"/>
</dbReference>
<dbReference type="Proteomes" id="UP001159363">
    <property type="component" value="Chromosome 1"/>
</dbReference>
<keyword evidence="3" id="KW-1185">Reference proteome</keyword>